<sequence>MRRPRQRQPPSAAPPPTRTLRVAPVSLHLHPQRPTAAASDREEKVQREAAWWAAAVRARRVATVGTSAPLSVAPSRPAVVAPLRRRRRAHALAAALPCPAAASTRRAEL</sequence>
<evidence type="ECO:0000256" key="1">
    <source>
        <dbReference type="SAM" id="MobiDB-lite"/>
    </source>
</evidence>
<dbReference type="Proteomes" id="UP000823388">
    <property type="component" value="Chromosome 5K"/>
</dbReference>
<comment type="caution">
    <text evidence="2">The sequence shown here is derived from an EMBL/GenBank/DDBJ whole genome shotgun (WGS) entry which is preliminary data.</text>
</comment>
<dbReference type="AlphaFoldDB" id="A0A8T0SZG3"/>
<dbReference type="EMBL" id="CM029045">
    <property type="protein sequence ID" value="KAG2602484.1"/>
    <property type="molecule type" value="Genomic_DNA"/>
</dbReference>
<name>A0A8T0SZG3_PANVG</name>
<proteinExistence type="predicted"/>
<evidence type="ECO:0000313" key="2">
    <source>
        <dbReference type="EMBL" id="KAG2602484.1"/>
    </source>
</evidence>
<organism evidence="2 3">
    <name type="scientific">Panicum virgatum</name>
    <name type="common">Blackwell switchgrass</name>
    <dbReference type="NCBI Taxonomy" id="38727"/>
    <lineage>
        <taxon>Eukaryota</taxon>
        <taxon>Viridiplantae</taxon>
        <taxon>Streptophyta</taxon>
        <taxon>Embryophyta</taxon>
        <taxon>Tracheophyta</taxon>
        <taxon>Spermatophyta</taxon>
        <taxon>Magnoliopsida</taxon>
        <taxon>Liliopsida</taxon>
        <taxon>Poales</taxon>
        <taxon>Poaceae</taxon>
        <taxon>PACMAD clade</taxon>
        <taxon>Panicoideae</taxon>
        <taxon>Panicodae</taxon>
        <taxon>Paniceae</taxon>
        <taxon>Panicinae</taxon>
        <taxon>Panicum</taxon>
        <taxon>Panicum sect. Hiantes</taxon>
    </lineage>
</organism>
<accession>A0A8T0SZG3</accession>
<feature type="region of interest" description="Disordered" evidence="1">
    <location>
        <begin position="1"/>
        <end position="20"/>
    </location>
</feature>
<gene>
    <name evidence="2" type="ORF">PVAP13_5KG683507</name>
</gene>
<reference evidence="2" key="1">
    <citation type="submission" date="2020-05" db="EMBL/GenBank/DDBJ databases">
        <title>WGS assembly of Panicum virgatum.</title>
        <authorList>
            <person name="Lovell J.T."/>
            <person name="Jenkins J."/>
            <person name="Shu S."/>
            <person name="Juenger T.E."/>
            <person name="Schmutz J."/>
        </authorList>
    </citation>
    <scope>NUCLEOTIDE SEQUENCE</scope>
    <source>
        <strain evidence="2">AP13</strain>
    </source>
</reference>
<keyword evidence="3" id="KW-1185">Reference proteome</keyword>
<protein>
    <submittedName>
        <fullName evidence="2">Uncharacterized protein</fullName>
    </submittedName>
</protein>
<evidence type="ECO:0000313" key="3">
    <source>
        <dbReference type="Proteomes" id="UP000823388"/>
    </source>
</evidence>